<dbReference type="GO" id="GO:0000781">
    <property type="term" value="C:chromosome, telomeric region"/>
    <property type="evidence" value="ECO:0007669"/>
    <property type="project" value="InterPro"/>
</dbReference>
<feature type="region of interest" description="Disordered" evidence="1">
    <location>
        <begin position="844"/>
        <end position="1206"/>
    </location>
</feature>
<feature type="compositionally biased region" description="Polar residues" evidence="1">
    <location>
        <begin position="1379"/>
        <end position="1394"/>
    </location>
</feature>
<evidence type="ECO:0000256" key="1">
    <source>
        <dbReference type="SAM" id="MobiDB-lite"/>
    </source>
</evidence>
<gene>
    <name evidence="3" type="ORF">DL546_004626</name>
</gene>
<feature type="compositionally biased region" description="Acidic residues" evidence="1">
    <location>
        <begin position="677"/>
        <end position="725"/>
    </location>
</feature>
<feature type="compositionally biased region" description="Acidic residues" evidence="1">
    <location>
        <begin position="738"/>
        <end position="747"/>
    </location>
</feature>
<feature type="compositionally biased region" description="Basic and acidic residues" evidence="1">
    <location>
        <begin position="726"/>
        <end position="737"/>
    </location>
</feature>
<sequence>MSSPDDGLALEAHTATTIAQLDPKLSDIPTRAVSGIVTLIWPYNSSTNSLAFNLAETDARLRRTKGNVRIQLHGSSAKAVAAMKLGGGDMVTIGLDGAEWVKDGTSTPLPASRSEWQLQYTEKLMLRATVGPNQEAKRLVVIQPRSMPTPPEMEPKAQSAARNQDRPVSSPSIALLSNLTDAEPTEYASPAFLKRARLSYGALFEGDDNASDEDGGTKGGARKRTKFGRKPNEWRYASQSRSPSPEPQHKTPSRTGEAAVEVNLEHSKPSKPQTSDEGVQTMEVDLSPQPTRQHGAPDKPSQVGTEKHEAPPREPSPPKEPPKPSAPSPKQATTLVATDDETARPHSPRTAKAAQLSPATAVTKKVFPLQAKGVGNATSTTRHSNLFGNVASSRNDYDMPRFGRPIHSPVDGSFGLADQVRFGFSHVPETDHPSRPAAPQVMAAQPRTEGVPATTPVSHLAPTLKEPSPVPKYQEMDSYIGPAEQEMEDEARNPFAMATEAPAVETFGEGDQWAMATEDPSYNQVEGGHYGIDALEEGRRITVDEPAIRSDEIDVDKVPPGFASYGVGNMDEIASESEDSEHDIDQSYIPGEDFVENEELEDELDDDVAVDDNDDQTYNSEGEIIEEGDYDQRIYNEPESDSDGLEDEKFMVEDEVYARDNHPDVIDEDDLRNAVADTDDEIGETSQSEDEEDDMDKEEEFGEMGDDETGDRYDEEEGENFDDERSEMLDDGVGHELVEEDDYDEYEDGSRASSRSQASYAHHQAPGRRIPSQAPKQPEVIDLISDSEDEEEDDKGPIGVTYAASRPPTSGLSHSERNDEVVDKQELKVRDGDIDPVLLEAVASGQGALDEETAREAKETAMEEELEADLEQAYEEQVHGEQHIHNHEYGQAQGDNTTSGDINLPTGLPSVVDTQNPPTAVLPGAEDNTPNARKANEVTTSSPGPYISSVDGPGSSPERRVFNAEDSETTDTPAASGDKPKDTDAPPSTAETIKPTKSDNTEQQVPNPQPTNLVSDEDELVADTVPAVAQSTDMMPDQPESNGHGINELSQAEEQEEDVVMEDQAHALSGNQAITEAGSAYQDTRPAQAFEVDSQQVRVSPSSPPPSEPLGQNEPLSDQTKTPENLPSTHLETQASGVFISQPDSIPSSSQSDDMEPAQQQTGFEEDGDNISQTGEDADDTGDEDEDLSVDGAEEQEADDDDMEMSDIDAQVEAQLRVEIEQTTVIEEVVEVVEEVALDIEDSKEDVMQDDVVGQEIRDIMQKDLGELISQDLNQEEAVMDDDAMSEDAEGMEEAQVVQTQDGQDSLQPALKSATELVVEIPTKPLKDMGTVDVADEVNADQDPKASDSRLTEAPKTSSEVVSESRETPGMNDGEGRVEQQTAVKSADVSQDTGGTDAESADVEVLLDTSSRPMTRSQKVQEHEADGQALVDEAGVDIDTRREVGKPGKELATTKKRPKSSRAKEKERVDPSIELARATLNKRGRSKKQADSAESNNTHWHHTRQHSPPGRCSLTPIVDEIIEQDSSVALARAALASPSPRPQSLRSADPKELTKRLRTSLSEYTPLKTVRTSKHRPEHFDVLAIAVLPGSDPQRTKSRDYVMTIHVTDPSISPNHAVKVQLSATHRAYLPAGIQAGQGVMLRNFTTVETSGKDHYGLGATEESSWAVFADDDKTRPEIKPTPISEEDEVEDAVVEYMHDLRAWYAGLDDTVKDKVAKAASA</sequence>
<feature type="compositionally biased region" description="Acidic residues" evidence="1">
    <location>
        <begin position="862"/>
        <end position="874"/>
    </location>
</feature>
<feature type="region of interest" description="Disordered" evidence="1">
    <location>
        <begin position="450"/>
        <end position="472"/>
    </location>
</feature>
<accession>A0A420Y237</accession>
<feature type="compositionally biased region" description="Acidic residues" evidence="1">
    <location>
        <begin position="1281"/>
        <end position="1293"/>
    </location>
</feature>
<dbReference type="GO" id="GO:0000723">
    <property type="term" value="P:telomere maintenance"/>
    <property type="evidence" value="ECO:0007669"/>
    <property type="project" value="InterPro"/>
</dbReference>
<dbReference type="Gene3D" id="2.40.50.140">
    <property type="entry name" value="Nucleic acid-binding proteins"/>
    <property type="match status" value="1"/>
</dbReference>
<feature type="compositionally biased region" description="Basic and acidic residues" evidence="1">
    <location>
        <begin position="305"/>
        <end position="322"/>
    </location>
</feature>
<feature type="compositionally biased region" description="Low complexity" evidence="1">
    <location>
        <begin position="1535"/>
        <end position="1547"/>
    </location>
</feature>
<feature type="compositionally biased region" description="Basic and acidic residues" evidence="1">
    <location>
        <begin position="876"/>
        <end position="888"/>
    </location>
</feature>
<feature type="region of interest" description="Disordered" evidence="1">
    <location>
        <begin position="144"/>
        <end position="169"/>
    </location>
</feature>
<feature type="compositionally biased region" description="Basic residues" evidence="1">
    <location>
        <begin position="220"/>
        <end position="229"/>
    </location>
</feature>
<feature type="compositionally biased region" description="Low complexity" evidence="1">
    <location>
        <begin position="1140"/>
        <end position="1152"/>
    </location>
</feature>
<feature type="compositionally biased region" description="Acidic residues" evidence="1">
    <location>
        <begin position="205"/>
        <end position="214"/>
    </location>
</feature>
<dbReference type="OrthoDB" id="5363079at2759"/>
<feature type="compositionally biased region" description="Basic and acidic residues" evidence="1">
    <location>
        <begin position="545"/>
        <end position="557"/>
    </location>
</feature>
<feature type="domain" description="Telomeric single stranded DNA binding POT1/Cdc13" evidence="2">
    <location>
        <begin position="1564"/>
        <end position="1706"/>
    </location>
</feature>
<feature type="region of interest" description="Disordered" evidence="1">
    <location>
        <begin position="609"/>
        <end position="828"/>
    </location>
</feature>
<dbReference type="EMBL" id="QVQW01000065">
    <property type="protein sequence ID" value="RKU41941.1"/>
    <property type="molecule type" value="Genomic_DNA"/>
</dbReference>
<feature type="region of interest" description="Disordered" evidence="1">
    <location>
        <begin position="545"/>
        <end position="568"/>
    </location>
</feature>
<feature type="compositionally biased region" description="Basic and acidic residues" evidence="1">
    <location>
        <begin position="814"/>
        <end position="828"/>
    </location>
</feature>
<feature type="region of interest" description="Disordered" evidence="1">
    <location>
        <begin position="1281"/>
        <end position="1514"/>
    </location>
</feature>
<protein>
    <recommendedName>
        <fullName evidence="2">Telomeric single stranded DNA binding POT1/Cdc13 domain-containing protein</fullName>
    </recommendedName>
</protein>
<keyword evidence="4" id="KW-1185">Reference proteome</keyword>
<dbReference type="SUPFAM" id="SSF50249">
    <property type="entry name" value="Nucleic acid-binding proteins"/>
    <property type="match status" value="1"/>
</dbReference>
<feature type="compositionally biased region" description="Polar residues" evidence="1">
    <location>
        <begin position="160"/>
        <end position="169"/>
    </location>
</feature>
<feature type="compositionally biased region" description="Polar residues" evidence="1">
    <location>
        <begin position="1408"/>
        <end position="1418"/>
    </location>
</feature>
<dbReference type="Proteomes" id="UP000275385">
    <property type="component" value="Unassembled WGS sequence"/>
</dbReference>
<dbReference type="GO" id="GO:0003677">
    <property type="term" value="F:DNA binding"/>
    <property type="evidence" value="ECO:0007669"/>
    <property type="project" value="InterPro"/>
</dbReference>
<comment type="caution">
    <text evidence="3">The sequence shown here is derived from an EMBL/GenBank/DDBJ whole genome shotgun (WGS) entry which is preliminary data.</text>
</comment>
<dbReference type="CDD" id="cd04497">
    <property type="entry name" value="hPOT1_OB1_like"/>
    <property type="match status" value="1"/>
</dbReference>
<name>A0A420Y237_9PEZI</name>
<evidence type="ECO:0000259" key="2">
    <source>
        <dbReference type="SMART" id="SM00976"/>
    </source>
</evidence>
<evidence type="ECO:0000313" key="4">
    <source>
        <dbReference type="Proteomes" id="UP000275385"/>
    </source>
</evidence>
<feature type="compositionally biased region" description="Acidic residues" evidence="1">
    <location>
        <begin position="1176"/>
        <end position="1206"/>
    </location>
</feature>
<organism evidence="3 4">
    <name type="scientific">Coniochaeta pulveracea</name>
    <dbReference type="NCBI Taxonomy" id="177199"/>
    <lineage>
        <taxon>Eukaryota</taxon>
        <taxon>Fungi</taxon>
        <taxon>Dikarya</taxon>
        <taxon>Ascomycota</taxon>
        <taxon>Pezizomycotina</taxon>
        <taxon>Sordariomycetes</taxon>
        <taxon>Sordariomycetidae</taxon>
        <taxon>Coniochaetales</taxon>
        <taxon>Coniochaetaceae</taxon>
        <taxon>Coniochaeta</taxon>
    </lineage>
</organism>
<feature type="compositionally biased region" description="Basic and acidic residues" evidence="1">
    <location>
        <begin position="1438"/>
        <end position="1453"/>
    </location>
</feature>
<dbReference type="SMART" id="SM00976">
    <property type="entry name" value="Telo_bind"/>
    <property type="match status" value="1"/>
</dbReference>
<feature type="compositionally biased region" description="Basic and acidic residues" evidence="1">
    <location>
        <begin position="647"/>
        <end position="665"/>
    </location>
</feature>
<feature type="compositionally biased region" description="Polar residues" evidence="1">
    <location>
        <begin position="1114"/>
        <end position="1136"/>
    </location>
</feature>
<feature type="compositionally biased region" description="Low complexity" evidence="1">
    <location>
        <begin position="751"/>
        <end position="764"/>
    </location>
</feature>
<feature type="compositionally biased region" description="Acidic residues" evidence="1">
    <location>
        <begin position="785"/>
        <end position="794"/>
    </location>
</feature>
<feature type="compositionally biased region" description="Polar residues" evidence="1">
    <location>
        <begin position="1297"/>
        <end position="1307"/>
    </location>
</feature>
<feature type="compositionally biased region" description="Basic and acidic residues" evidence="1">
    <location>
        <begin position="852"/>
        <end position="861"/>
    </location>
</feature>
<feature type="compositionally biased region" description="Polar residues" evidence="1">
    <location>
        <begin position="1001"/>
        <end position="1014"/>
    </location>
</feature>
<feature type="compositionally biased region" description="Basic and acidic residues" evidence="1">
    <location>
        <begin position="1342"/>
        <end position="1353"/>
    </location>
</feature>
<feature type="compositionally biased region" description="Basic and acidic residues" evidence="1">
    <location>
        <begin position="1462"/>
        <end position="1471"/>
    </location>
</feature>
<feature type="region of interest" description="Disordered" evidence="1">
    <location>
        <begin position="1535"/>
        <end position="1554"/>
    </location>
</feature>
<feature type="region of interest" description="Disordered" evidence="1">
    <location>
        <begin position="205"/>
        <end position="359"/>
    </location>
</feature>
<dbReference type="STRING" id="177199.A0A420Y237"/>
<dbReference type="InterPro" id="IPR012340">
    <property type="entry name" value="NA-bd_OB-fold"/>
</dbReference>
<dbReference type="InterPro" id="IPR011564">
    <property type="entry name" value="Telomer_end-bd_POT1/Cdc13"/>
</dbReference>
<proteinExistence type="predicted"/>
<reference evidence="3 4" key="1">
    <citation type="submission" date="2018-08" db="EMBL/GenBank/DDBJ databases">
        <title>Draft genome of the lignicolous fungus Coniochaeta pulveracea.</title>
        <authorList>
            <person name="Borstlap C.J."/>
            <person name="De Witt R.N."/>
            <person name="Botha A."/>
            <person name="Volschenk H."/>
        </authorList>
    </citation>
    <scope>NUCLEOTIDE SEQUENCE [LARGE SCALE GENOMIC DNA]</scope>
    <source>
        <strain evidence="3 4">CAB683</strain>
    </source>
</reference>
<feature type="compositionally biased region" description="Acidic residues" evidence="1">
    <location>
        <begin position="1051"/>
        <end position="1061"/>
    </location>
</feature>
<evidence type="ECO:0000313" key="3">
    <source>
        <dbReference type="EMBL" id="RKU41941.1"/>
    </source>
</evidence>